<dbReference type="KEGG" id="mpd:MCP_1156"/>
<reference evidence="5" key="3">
    <citation type="journal article" date="2011" name="PLoS ONE">
        <title>Genome sequence of a mesophilic hydrogenotrophic methanogen Methanocella paludicola, the first cultivated representative of the order Methanocellales.</title>
        <authorList>
            <person name="Sakai S."/>
            <person name="Takaki Y."/>
            <person name="Shimamura S."/>
            <person name="Sekine M."/>
            <person name="Tajima T."/>
            <person name="Kosugi H."/>
            <person name="Ichikawa N."/>
            <person name="Tasumi E."/>
            <person name="Hiraki A.T."/>
            <person name="Shimizu A."/>
            <person name="Kato Y."/>
            <person name="Nishiko R."/>
            <person name="Mori K."/>
            <person name="Fujita N."/>
            <person name="Imachi H."/>
            <person name="Takai K."/>
        </authorList>
    </citation>
    <scope>NUCLEOTIDE SEQUENCE [LARGE SCALE GENOMIC DNA]</scope>
    <source>
        <strain evidence="5">DSM 17711 / JCM 13418 / NBRC 101707 / SANAE</strain>
    </source>
</reference>
<evidence type="ECO:0000313" key="5">
    <source>
        <dbReference type="Proteomes" id="UP000001882"/>
    </source>
</evidence>
<dbReference type="Proteomes" id="UP000001882">
    <property type="component" value="Chromosome"/>
</dbReference>
<accession>D1YXQ6</accession>
<organism evidence="4 5">
    <name type="scientific">Methanocella paludicola (strain DSM 17711 / JCM 13418 / NBRC 101707 / SANAE)</name>
    <dbReference type="NCBI Taxonomy" id="304371"/>
    <lineage>
        <taxon>Archaea</taxon>
        <taxon>Methanobacteriati</taxon>
        <taxon>Methanobacteriota</taxon>
        <taxon>Stenosarchaea group</taxon>
        <taxon>Methanomicrobia</taxon>
        <taxon>Methanocellales</taxon>
        <taxon>Methanocellaceae</taxon>
        <taxon>Methanocella</taxon>
    </lineage>
</organism>
<dbReference type="Gene3D" id="3.40.50.2300">
    <property type="match status" value="1"/>
</dbReference>
<dbReference type="AlphaFoldDB" id="D1YXQ6"/>
<dbReference type="CDD" id="cd17535">
    <property type="entry name" value="REC_NarL-like"/>
    <property type="match status" value="1"/>
</dbReference>
<dbReference type="eggNOG" id="arCOG02391">
    <property type="taxonomic scope" value="Archaea"/>
</dbReference>
<dbReference type="GO" id="GO:0000160">
    <property type="term" value="P:phosphorelay signal transduction system"/>
    <property type="evidence" value="ECO:0007669"/>
    <property type="project" value="InterPro"/>
</dbReference>
<dbReference type="InterPro" id="IPR058245">
    <property type="entry name" value="NreC/VraR/RcsB-like_REC"/>
</dbReference>
<keyword evidence="1 2" id="KW-0597">Phosphoprotein</keyword>
<sequence length="119" mass="13128">MGRGIAIVDDDKDLVDMYGKILKKRGLTVCFVAHDGHEAINKFAECNPKPSVVIMDNRLPSMHGVEATRKILKIEPKTRVIFLSADIKVENDALDAGAFIFLKKPASIYDIIKAIKSAC</sequence>
<keyword evidence="5" id="KW-1185">Reference proteome</keyword>
<evidence type="ECO:0000313" key="4">
    <source>
        <dbReference type="EMBL" id="BAI61228.1"/>
    </source>
</evidence>
<gene>
    <name evidence="4" type="ordered locus">MCP_1156</name>
</gene>
<name>D1YXQ6_METPS</name>
<dbReference type="PANTHER" id="PTHR44591:SF3">
    <property type="entry name" value="RESPONSE REGULATORY DOMAIN-CONTAINING PROTEIN"/>
    <property type="match status" value="1"/>
</dbReference>
<reference evidence="4 5" key="2">
    <citation type="journal article" date="2008" name="Int. J. Syst. Evol. Microbiol.">
        <title>Methanocella paludicola gen. nov., sp. nov., a methane-producing archaeon, the first isolate of the lineage 'Rice Cluster I', and proposal of the new archaeal order Methanocellales ord. nov.</title>
        <authorList>
            <person name="Sakai S."/>
            <person name="Imachi H."/>
            <person name="Hanada S."/>
            <person name="Ohashi A."/>
            <person name="Harada H."/>
            <person name="Kamagata Y."/>
        </authorList>
    </citation>
    <scope>NUCLEOTIDE SEQUENCE [LARGE SCALE GENOMIC DNA]</scope>
    <source>
        <strain evidence="5">DSM 17711 / JCM 13418 / NBRC 101707 / SANAE</strain>
    </source>
</reference>
<feature type="domain" description="Response regulatory" evidence="3">
    <location>
        <begin position="4"/>
        <end position="119"/>
    </location>
</feature>
<feature type="modified residue" description="4-aspartylphosphate" evidence="2">
    <location>
        <position position="56"/>
    </location>
</feature>
<reference evidence="4 5" key="1">
    <citation type="journal article" date="2007" name="Appl. Environ. Microbiol.">
        <title>Isolation of key methanogens for global methane emission from rice paddy fields: a novel isolate affiliated with the clone cluster rice cluster I.</title>
        <authorList>
            <person name="Sakai S."/>
            <person name="Imachi H."/>
            <person name="Sekiguchi Y."/>
            <person name="Ohashi A."/>
            <person name="Harada H."/>
            <person name="Kamagata Y."/>
        </authorList>
    </citation>
    <scope>NUCLEOTIDE SEQUENCE [LARGE SCALE GENOMIC DNA]</scope>
    <source>
        <strain evidence="5">DSM 17711 / JCM 13418 / NBRC 101707 / SANAE</strain>
    </source>
</reference>
<protein>
    <submittedName>
        <fullName evidence="4">Response regulator</fullName>
    </submittedName>
</protein>
<dbReference type="PROSITE" id="PS50110">
    <property type="entry name" value="RESPONSE_REGULATORY"/>
    <property type="match status" value="1"/>
</dbReference>
<evidence type="ECO:0000256" key="1">
    <source>
        <dbReference type="ARBA" id="ARBA00022553"/>
    </source>
</evidence>
<dbReference type="SMART" id="SM00448">
    <property type="entry name" value="REC"/>
    <property type="match status" value="1"/>
</dbReference>
<dbReference type="Pfam" id="PF00072">
    <property type="entry name" value="Response_reg"/>
    <property type="match status" value="1"/>
</dbReference>
<dbReference type="PANTHER" id="PTHR44591">
    <property type="entry name" value="STRESS RESPONSE REGULATOR PROTEIN 1"/>
    <property type="match status" value="1"/>
</dbReference>
<dbReference type="InterPro" id="IPR011006">
    <property type="entry name" value="CheY-like_superfamily"/>
</dbReference>
<dbReference type="InParanoid" id="D1YXQ6"/>
<proteinExistence type="predicted"/>
<dbReference type="SUPFAM" id="SSF52172">
    <property type="entry name" value="CheY-like"/>
    <property type="match status" value="1"/>
</dbReference>
<dbReference type="InterPro" id="IPR001789">
    <property type="entry name" value="Sig_transdc_resp-reg_receiver"/>
</dbReference>
<dbReference type="InterPro" id="IPR050595">
    <property type="entry name" value="Bact_response_regulator"/>
</dbReference>
<evidence type="ECO:0000259" key="3">
    <source>
        <dbReference type="PROSITE" id="PS50110"/>
    </source>
</evidence>
<evidence type="ECO:0000256" key="2">
    <source>
        <dbReference type="PROSITE-ProRule" id="PRU00169"/>
    </source>
</evidence>
<dbReference type="EMBL" id="AP011532">
    <property type="protein sequence ID" value="BAI61228.1"/>
    <property type="molecule type" value="Genomic_DNA"/>
</dbReference>
<dbReference type="STRING" id="304371.MCP_1156"/>